<feature type="non-terminal residue" evidence="2">
    <location>
        <position position="245"/>
    </location>
</feature>
<evidence type="ECO:0000256" key="1">
    <source>
        <dbReference type="SAM" id="MobiDB-lite"/>
    </source>
</evidence>
<organism evidence="2 3">
    <name type="scientific">Pocillopora damicornis</name>
    <name type="common">Cauliflower coral</name>
    <name type="synonym">Millepora damicornis</name>
    <dbReference type="NCBI Taxonomy" id="46731"/>
    <lineage>
        <taxon>Eukaryota</taxon>
        <taxon>Metazoa</taxon>
        <taxon>Cnidaria</taxon>
        <taxon>Anthozoa</taxon>
        <taxon>Hexacorallia</taxon>
        <taxon>Scleractinia</taxon>
        <taxon>Astrocoeniina</taxon>
        <taxon>Pocilloporidae</taxon>
        <taxon>Pocillopora</taxon>
    </lineage>
</organism>
<name>A0A3M6TM95_POCDA</name>
<dbReference type="AlphaFoldDB" id="A0A3M6TM95"/>
<evidence type="ECO:0000313" key="2">
    <source>
        <dbReference type="EMBL" id="RMX42527.1"/>
    </source>
</evidence>
<sequence length="245" mass="27186">MLENAMGEARASVAVVTALMRQKLSAATDGEIDNYTDRLVEMADFQELVIDQRALVSYSLLVFVCKMILEKVGLQELFILVEEKKEKVVLPRYVEASRVTETSVRLPKEVSSDTDKALKNFFASITTFDVQNVAPFVNNRIKPTRCGCGEAVAFNVPCLARHIKVTGIDPVITDANIRHFITSKAIGCVGKSNKFWSRTTSSTSAHISDVPTDAEQDAIIVSDAEEKQEKQGLVEDKSQRRKSEK</sequence>
<proteinExistence type="predicted"/>
<reference evidence="2 3" key="1">
    <citation type="journal article" date="2018" name="Sci. Rep.">
        <title>Comparative analysis of the Pocillopora damicornis genome highlights role of immune system in coral evolution.</title>
        <authorList>
            <person name="Cunning R."/>
            <person name="Bay R.A."/>
            <person name="Gillette P."/>
            <person name="Baker A.C."/>
            <person name="Traylor-Knowles N."/>
        </authorList>
    </citation>
    <scope>NUCLEOTIDE SEQUENCE [LARGE SCALE GENOMIC DNA]</scope>
    <source>
        <strain evidence="2">RSMAS</strain>
        <tissue evidence="2">Whole animal</tissue>
    </source>
</reference>
<dbReference type="OrthoDB" id="5988509at2759"/>
<protein>
    <submittedName>
        <fullName evidence="2">Uncharacterized protein</fullName>
    </submittedName>
</protein>
<gene>
    <name evidence="2" type="ORF">pdam_00016707</name>
</gene>
<dbReference type="Proteomes" id="UP000275408">
    <property type="component" value="Unassembled WGS sequence"/>
</dbReference>
<comment type="caution">
    <text evidence="2">The sequence shown here is derived from an EMBL/GenBank/DDBJ whole genome shotgun (WGS) entry which is preliminary data.</text>
</comment>
<feature type="region of interest" description="Disordered" evidence="1">
    <location>
        <begin position="225"/>
        <end position="245"/>
    </location>
</feature>
<dbReference type="EMBL" id="RCHS01003339">
    <property type="protein sequence ID" value="RMX42527.1"/>
    <property type="molecule type" value="Genomic_DNA"/>
</dbReference>
<evidence type="ECO:0000313" key="3">
    <source>
        <dbReference type="Proteomes" id="UP000275408"/>
    </source>
</evidence>
<keyword evidence="3" id="KW-1185">Reference proteome</keyword>
<accession>A0A3M6TM95</accession>